<dbReference type="OrthoDB" id="41532at2759"/>
<comment type="caution">
    <text evidence="15">The sequence shown here is derived from an EMBL/GenBank/DDBJ whole genome shotgun (WGS) entry which is preliminary data.</text>
</comment>
<organism evidence="15 16">
    <name type="scientific">Trichomalopsis sarcophagae</name>
    <dbReference type="NCBI Taxonomy" id="543379"/>
    <lineage>
        <taxon>Eukaryota</taxon>
        <taxon>Metazoa</taxon>
        <taxon>Ecdysozoa</taxon>
        <taxon>Arthropoda</taxon>
        <taxon>Hexapoda</taxon>
        <taxon>Insecta</taxon>
        <taxon>Pterygota</taxon>
        <taxon>Neoptera</taxon>
        <taxon>Endopterygota</taxon>
        <taxon>Hymenoptera</taxon>
        <taxon>Apocrita</taxon>
        <taxon>Proctotrupomorpha</taxon>
        <taxon>Chalcidoidea</taxon>
        <taxon>Pteromalidae</taxon>
        <taxon>Pteromalinae</taxon>
        <taxon>Trichomalopsis</taxon>
    </lineage>
</organism>
<comment type="catalytic activity">
    <reaction evidence="13">
        <text>serotonin + acetyl-CoA = N-acetylserotonin + CoA + H(+)</text>
        <dbReference type="Rhea" id="RHEA:25217"/>
        <dbReference type="ChEBI" id="CHEBI:15378"/>
        <dbReference type="ChEBI" id="CHEBI:17697"/>
        <dbReference type="ChEBI" id="CHEBI:57287"/>
        <dbReference type="ChEBI" id="CHEBI:57288"/>
        <dbReference type="ChEBI" id="CHEBI:350546"/>
        <dbReference type="EC" id="2.3.1.87"/>
    </reaction>
    <physiologicalReaction direction="left-to-right" evidence="13">
        <dbReference type="Rhea" id="RHEA:25218"/>
    </physiologicalReaction>
</comment>
<reference evidence="15 16" key="1">
    <citation type="journal article" date="2017" name="Curr. Biol.">
        <title>The Evolution of Venom by Co-option of Single-Copy Genes.</title>
        <authorList>
            <person name="Martinson E.O."/>
            <person name="Mrinalini"/>
            <person name="Kelkar Y.D."/>
            <person name="Chang C.H."/>
            <person name="Werren J.H."/>
        </authorList>
    </citation>
    <scope>NUCLEOTIDE SEQUENCE [LARGE SCALE GENOMIC DNA]</scope>
    <source>
        <strain evidence="15 16">Alberta</strain>
        <tissue evidence="15">Whole body</tissue>
    </source>
</reference>
<name>A0A232EIL8_9HYME</name>
<keyword evidence="16" id="KW-1185">Reference proteome</keyword>
<evidence type="ECO:0000256" key="1">
    <source>
        <dbReference type="ARBA" id="ARBA00022679"/>
    </source>
</evidence>
<comment type="similarity">
    <text evidence="4">Belongs to the acetyltransferase family. AANAT subfamily.</text>
</comment>
<gene>
    <name evidence="15" type="ORF">TSAR_005966</name>
</gene>
<comment type="pathway">
    <text evidence="3">Aromatic compound metabolism; melatonin biosynthesis; melatonin from serotonin: step 1/2.</text>
</comment>
<dbReference type="CDD" id="cd04301">
    <property type="entry name" value="NAT_SF"/>
    <property type="match status" value="1"/>
</dbReference>
<dbReference type="PANTHER" id="PTHR20905:SF1">
    <property type="entry name" value="AT07410P-RELATED"/>
    <property type="match status" value="1"/>
</dbReference>
<proteinExistence type="inferred from homology"/>
<dbReference type="STRING" id="543379.A0A232EIL8"/>
<comment type="catalytic activity">
    <reaction evidence="11">
        <text>serotonin + hexadecanoyl-CoA = N-hexadecanoyl-serotonin + CoA + H(+)</text>
        <dbReference type="Rhea" id="RHEA:51384"/>
        <dbReference type="ChEBI" id="CHEBI:15378"/>
        <dbReference type="ChEBI" id="CHEBI:57287"/>
        <dbReference type="ChEBI" id="CHEBI:57379"/>
        <dbReference type="ChEBI" id="CHEBI:134059"/>
        <dbReference type="ChEBI" id="CHEBI:350546"/>
    </reaction>
    <physiologicalReaction direction="left-to-right" evidence="11">
        <dbReference type="Rhea" id="RHEA:51385"/>
    </physiologicalReaction>
</comment>
<evidence type="ECO:0000256" key="5">
    <source>
        <dbReference type="ARBA" id="ARBA00039114"/>
    </source>
</evidence>
<keyword evidence="1" id="KW-0808">Transferase</keyword>
<evidence type="ECO:0000256" key="6">
    <source>
        <dbReference type="ARBA" id="ARBA00050189"/>
    </source>
</evidence>
<evidence type="ECO:0000256" key="4">
    <source>
        <dbReference type="ARBA" id="ARBA00038182"/>
    </source>
</evidence>
<dbReference type="InterPro" id="IPR016181">
    <property type="entry name" value="Acyl_CoA_acyltransferase"/>
</dbReference>
<evidence type="ECO:0000313" key="16">
    <source>
        <dbReference type="Proteomes" id="UP000215335"/>
    </source>
</evidence>
<dbReference type="EC" id="2.3.1.87" evidence="5"/>
<keyword evidence="2" id="KW-0012">Acyltransferase</keyword>
<feature type="domain" description="N-acetyltransferase" evidence="14">
    <location>
        <begin position="155"/>
        <end position="192"/>
    </location>
</feature>
<accession>A0A232EIL8</accession>
<evidence type="ECO:0000256" key="9">
    <source>
        <dbReference type="ARBA" id="ARBA00051711"/>
    </source>
</evidence>
<comment type="catalytic activity">
    <reaction evidence="12">
        <text>dopamine + hexadecanoyl-CoA = N-hexadecanoyl-dopamine + CoA + H(+)</text>
        <dbReference type="Rhea" id="RHEA:51376"/>
        <dbReference type="ChEBI" id="CHEBI:15378"/>
        <dbReference type="ChEBI" id="CHEBI:57287"/>
        <dbReference type="ChEBI" id="CHEBI:57379"/>
        <dbReference type="ChEBI" id="CHEBI:59905"/>
        <dbReference type="ChEBI" id="CHEBI:134058"/>
    </reaction>
    <physiologicalReaction direction="left-to-right" evidence="12">
        <dbReference type="Rhea" id="RHEA:51377"/>
    </physiologicalReaction>
</comment>
<protein>
    <recommendedName>
        <fullName evidence="5">aralkylamine N-acetyltransferase</fullName>
        <ecNumber evidence="5">2.3.1.87</ecNumber>
    </recommendedName>
</protein>
<dbReference type="PANTHER" id="PTHR20905">
    <property type="entry name" value="N-ACETYLTRANSFERASE-RELATED"/>
    <property type="match status" value="1"/>
</dbReference>
<evidence type="ECO:0000256" key="10">
    <source>
        <dbReference type="ARBA" id="ARBA00051823"/>
    </source>
</evidence>
<comment type="catalytic activity">
    <reaction evidence="8">
        <text>serotonin + (5Z,8Z,11Z,14Z)-eicosatetraenoyl-CoA = N-[(5Z,8Z,11Z,14Z)-eicosatetraenoyl]-serotonin + CoA + H(+)</text>
        <dbReference type="Rhea" id="RHEA:51396"/>
        <dbReference type="ChEBI" id="CHEBI:15378"/>
        <dbReference type="ChEBI" id="CHEBI:57287"/>
        <dbReference type="ChEBI" id="CHEBI:57368"/>
        <dbReference type="ChEBI" id="CHEBI:132255"/>
        <dbReference type="ChEBI" id="CHEBI:350546"/>
    </reaction>
    <physiologicalReaction direction="left-to-right" evidence="8">
        <dbReference type="Rhea" id="RHEA:51397"/>
    </physiologicalReaction>
</comment>
<comment type="catalytic activity">
    <reaction evidence="7">
        <text>serotonin + octadecanoyl-CoA = N-octadecanoyl-serotonin + CoA + H(+)</text>
        <dbReference type="Rhea" id="RHEA:51400"/>
        <dbReference type="ChEBI" id="CHEBI:15378"/>
        <dbReference type="ChEBI" id="CHEBI:57287"/>
        <dbReference type="ChEBI" id="CHEBI:57394"/>
        <dbReference type="ChEBI" id="CHEBI:134065"/>
        <dbReference type="ChEBI" id="CHEBI:350546"/>
    </reaction>
    <physiologicalReaction direction="left-to-right" evidence="7">
        <dbReference type="Rhea" id="RHEA:51401"/>
    </physiologicalReaction>
</comment>
<evidence type="ECO:0000256" key="2">
    <source>
        <dbReference type="ARBA" id="ARBA00023315"/>
    </source>
</evidence>
<dbReference type="InterPro" id="IPR000182">
    <property type="entry name" value="GNAT_dom"/>
</dbReference>
<dbReference type="FunFam" id="3.40.630.30:FF:000046">
    <property type="entry name" value="Dopamine N-acetyltransferase"/>
    <property type="match status" value="1"/>
</dbReference>
<evidence type="ECO:0000256" key="3">
    <source>
        <dbReference type="ARBA" id="ARBA00037926"/>
    </source>
</evidence>
<comment type="catalytic activity">
    <reaction evidence="9">
        <text>dopamine + acetyl-CoA = N-acetyldopamine + CoA + H(+)</text>
        <dbReference type="Rhea" id="RHEA:51388"/>
        <dbReference type="ChEBI" id="CHEBI:15378"/>
        <dbReference type="ChEBI" id="CHEBI:57287"/>
        <dbReference type="ChEBI" id="CHEBI:57288"/>
        <dbReference type="ChEBI" id="CHEBI:59905"/>
        <dbReference type="ChEBI" id="CHEBI:125678"/>
    </reaction>
    <physiologicalReaction direction="left-to-right" evidence="9">
        <dbReference type="Rhea" id="RHEA:51389"/>
    </physiologicalReaction>
</comment>
<dbReference type="Pfam" id="PF13508">
    <property type="entry name" value="Acetyltransf_7"/>
    <property type="match status" value="1"/>
</dbReference>
<evidence type="ECO:0000256" key="13">
    <source>
        <dbReference type="ARBA" id="ARBA00052491"/>
    </source>
</evidence>
<comment type="catalytic activity">
    <reaction evidence="10">
        <text>serotonin + (9Z)-octadecenoyl-CoA = N-(9Z-octadecenoyl)-serotonin + CoA + H(+)</text>
        <dbReference type="Rhea" id="RHEA:51392"/>
        <dbReference type="ChEBI" id="CHEBI:15378"/>
        <dbReference type="ChEBI" id="CHEBI:57287"/>
        <dbReference type="ChEBI" id="CHEBI:57387"/>
        <dbReference type="ChEBI" id="CHEBI:134064"/>
        <dbReference type="ChEBI" id="CHEBI:350546"/>
    </reaction>
    <physiologicalReaction direction="left-to-right" evidence="10">
        <dbReference type="Rhea" id="RHEA:51393"/>
    </physiologicalReaction>
</comment>
<dbReference type="SUPFAM" id="SSF55729">
    <property type="entry name" value="Acyl-CoA N-acyltransferases (Nat)"/>
    <property type="match status" value="1"/>
</dbReference>
<dbReference type="GO" id="GO:0004059">
    <property type="term" value="F:aralkylamine N-acetyltransferase activity"/>
    <property type="evidence" value="ECO:0007669"/>
    <property type="project" value="UniProtKB-EC"/>
</dbReference>
<evidence type="ECO:0000256" key="12">
    <source>
        <dbReference type="ARBA" id="ARBA00052335"/>
    </source>
</evidence>
<evidence type="ECO:0000259" key="14">
    <source>
        <dbReference type="Pfam" id="PF13508"/>
    </source>
</evidence>
<dbReference type="Gene3D" id="3.40.630.30">
    <property type="match status" value="1"/>
</dbReference>
<sequence length="267" mass="31035">MIPALRKLVPSRSANYNLIRSITCRSKPRPQYKLRVAYPQDCPRLMRFMADTYFRSEPSIVNIGGNLSGQPNPTLVHLMDKSIREGMSLIAEDRVNGDCIVGAAVNVDSRPFDNERNAKLAETCCECREARDLIEFSVFCSRQADLWNVYCVDSVFECAYLAVHPEHQGRGIARKLVEESWILARDMAYRLFRIDCSSRYTANIAESFGWKCIYSIPYRRYFNDGRFIFTCVQEPHTEFRVFVDRLNHYKNYSPPTKRRSERSKPQL</sequence>
<evidence type="ECO:0000256" key="11">
    <source>
        <dbReference type="ARBA" id="ARBA00052178"/>
    </source>
</evidence>
<evidence type="ECO:0000313" key="15">
    <source>
        <dbReference type="EMBL" id="OXU18151.1"/>
    </source>
</evidence>
<comment type="catalytic activity">
    <reaction evidence="6">
        <text>dopamine + (9Z)-octadecenoyl-CoA = N-(9Z-octadecanoyl)-dopamine + CoA + H(+)</text>
        <dbReference type="Rhea" id="RHEA:51380"/>
        <dbReference type="ChEBI" id="CHEBI:15378"/>
        <dbReference type="ChEBI" id="CHEBI:31883"/>
        <dbReference type="ChEBI" id="CHEBI:57287"/>
        <dbReference type="ChEBI" id="CHEBI:57387"/>
        <dbReference type="ChEBI" id="CHEBI:59905"/>
    </reaction>
    <physiologicalReaction direction="left-to-right" evidence="6">
        <dbReference type="Rhea" id="RHEA:51381"/>
    </physiologicalReaction>
</comment>
<dbReference type="Proteomes" id="UP000215335">
    <property type="component" value="Unassembled WGS sequence"/>
</dbReference>
<evidence type="ECO:0000256" key="7">
    <source>
        <dbReference type="ARBA" id="ARBA00050849"/>
    </source>
</evidence>
<dbReference type="AlphaFoldDB" id="A0A232EIL8"/>
<dbReference type="EMBL" id="NNAY01004249">
    <property type="protein sequence ID" value="OXU18151.1"/>
    <property type="molecule type" value="Genomic_DNA"/>
</dbReference>
<evidence type="ECO:0000256" key="8">
    <source>
        <dbReference type="ARBA" id="ARBA00051284"/>
    </source>
</evidence>